<dbReference type="RefSeq" id="XP_049152029.1">
    <property type="nucleotide sequence ID" value="XM_049294882.1"/>
</dbReference>
<dbReference type="EMBL" id="CP019481">
    <property type="protein sequence ID" value="UQC90428.1"/>
    <property type="molecule type" value="Genomic_DNA"/>
</dbReference>
<sequence>MELCRFTHRIWRKACCAAAHSDDGNAGSGGMDRFSIPFPADTLRIALLGRRLREQLPRDTVHTWDSRPELGRNSWRTFDNVGLALAVVSLRLYLVRTSPTGIILCFHPGFEAALRIGLGSFHKQHQSPHLRSCHLDIPCA</sequence>
<reference evidence="1" key="1">
    <citation type="journal article" date="2021" name="Mol. Plant Microbe Interact.">
        <title>Complete Genome Sequence of the Plant-Pathogenic Fungus Colletotrichum lupini.</title>
        <authorList>
            <person name="Baroncelli R."/>
            <person name="Pensec F."/>
            <person name="Da Lio D."/>
            <person name="Boufleur T."/>
            <person name="Vicente I."/>
            <person name="Sarrocco S."/>
            <person name="Picot A."/>
            <person name="Baraldi E."/>
            <person name="Sukno S."/>
            <person name="Thon M."/>
            <person name="Le Floch G."/>
        </authorList>
    </citation>
    <scope>NUCLEOTIDE SEQUENCE</scope>
    <source>
        <strain evidence="1">IMI 504893</strain>
    </source>
</reference>
<gene>
    <name evidence="1" type="ORF">CLUP02_15958</name>
</gene>
<dbReference type="KEGG" id="clup:CLUP02_15958"/>
<organism evidence="1 2">
    <name type="scientific">Colletotrichum lupini</name>
    <dbReference type="NCBI Taxonomy" id="145971"/>
    <lineage>
        <taxon>Eukaryota</taxon>
        <taxon>Fungi</taxon>
        <taxon>Dikarya</taxon>
        <taxon>Ascomycota</taxon>
        <taxon>Pezizomycotina</taxon>
        <taxon>Sordariomycetes</taxon>
        <taxon>Hypocreomycetidae</taxon>
        <taxon>Glomerellales</taxon>
        <taxon>Glomerellaceae</taxon>
        <taxon>Colletotrichum</taxon>
        <taxon>Colletotrichum acutatum species complex</taxon>
    </lineage>
</organism>
<accession>A0A9Q8WNS0</accession>
<dbReference type="Proteomes" id="UP000830671">
    <property type="component" value="Chromosome 9"/>
</dbReference>
<evidence type="ECO:0000313" key="2">
    <source>
        <dbReference type="Proteomes" id="UP000830671"/>
    </source>
</evidence>
<protein>
    <submittedName>
        <fullName evidence="1">Uncharacterized protein</fullName>
    </submittedName>
</protein>
<dbReference type="AlphaFoldDB" id="A0A9Q8WNS0"/>
<keyword evidence="2" id="KW-1185">Reference proteome</keyword>
<name>A0A9Q8WNS0_9PEZI</name>
<dbReference type="GeneID" id="73349892"/>
<proteinExistence type="predicted"/>
<evidence type="ECO:0000313" key="1">
    <source>
        <dbReference type="EMBL" id="UQC90428.1"/>
    </source>
</evidence>